<name>A0A6J7I198_9ZZZZ</name>
<accession>A0A6J7I198</accession>
<dbReference type="InterPro" id="IPR002828">
    <property type="entry name" value="SurE-like_Pase/nucleotidase"/>
</dbReference>
<gene>
    <name evidence="6" type="ORF">UFOPK1392_01352</name>
    <name evidence="7" type="ORF">UFOPK3733_00278</name>
</gene>
<dbReference type="Gene3D" id="3.40.1210.10">
    <property type="entry name" value="Survival protein SurE-like phosphatase/nucleotidase"/>
    <property type="match status" value="1"/>
</dbReference>
<evidence type="ECO:0000256" key="4">
    <source>
        <dbReference type="SAM" id="MobiDB-lite"/>
    </source>
</evidence>
<protein>
    <submittedName>
        <fullName evidence="7">Unannotated protein</fullName>
    </submittedName>
</protein>
<organism evidence="7">
    <name type="scientific">freshwater metagenome</name>
    <dbReference type="NCBI Taxonomy" id="449393"/>
    <lineage>
        <taxon>unclassified sequences</taxon>
        <taxon>metagenomes</taxon>
        <taxon>ecological metagenomes</taxon>
    </lineage>
</organism>
<dbReference type="Pfam" id="PF01975">
    <property type="entry name" value="SurE"/>
    <property type="match status" value="1"/>
</dbReference>
<evidence type="ECO:0000256" key="1">
    <source>
        <dbReference type="ARBA" id="ARBA00011062"/>
    </source>
</evidence>
<dbReference type="SUPFAM" id="SSF64167">
    <property type="entry name" value="SurE-like"/>
    <property type="match status" value="1"/>
</dbReference>
<reference evidence="7" key="1">
    <citation type="submission" date="2020-05" db="EMBL/GenBank/DDBJ databases">
        <authorList>
            <person name="Chiriac C."/>
            <person name="Salcher M."/>
            <person name="Ghai R."/>
            <person name="Kavagutti S V."/>
        </authorList>
    </citation>
    <scope>NUCLEOTIDE SEQUENCE</scope>
</reference>
<sequence>MKRILAALMAALFLFTLAAGCGGETSGGAEDSANTTESDAASDTDTSGFKVMVTNDDGYDAEGIDALVEALRSIEGIKVTVVAPATNQSGKGGAVTEGALTASDVKTRSGYKAKAVEGTPADTIVWAIDQKGISFTPDLVISGINAGANMGPAIDLSGTVGAARAAVQRGIPALAVSQGPLTAPFDFPAAVQQTIAWLNDNRPALQEGTYPLKQFVANLNIPTCATGAVRGLRLVDPATDAEGYNLPPNCESTEFDPGNDIAAYLMGFAALSQVPAKPAA</sequence>
<dbReference type="AlphaFoldDB" id="A0A6J7I198"/>
<dbReference type="PROSITE" id="PS51257">
    <property type="entry name" value="PROKAR_LIPOPROTEIN"/>
    <property type="match status" value="1"/>
</dbReference>
<dbReference type="PANTHER" id="PTHR30457">
    <property type="entry name" value="5'-NUCLEOTIDASE SURE"/>
    <property type="match status" value="1"/>
</dbReference>
<dbReference type="EMBL" id="CAFBNC010000007">
    <property type="protein sequence ID" value="CAB4924503.1"/>
    <property type="molecule type" value="Genomic_DNA"/>
</dbReference>
<evidence type="ECO:0000313" key="7">
    <source>
        <dbReference type="EMBL" id="CAB4924503.1"/>
    </source>
</evidence>
<dbReference type="InterPro" id="IPR030048">
    <property type="entry name" value="SurE"/>
</dbReference>
<keyword evidence="3" id="KW-0378">Hydrolase</keyword>
<proteinExistence type="inferred from homology"/>
<dbReference type="GO" id="GO:0046872">
    <property type="term" value="F:metal ion binding"/>
    <property type="evidence" value="ECO:0007669"/>
    <property type="project" value="UniProtKB-KW"/>
</dbReference>
<comment type="similarity">
    <text evidence="1">Belongs to the SurE nucleotidase family.</text>
</comment>
<evidence type="ECO:0000313" key="6">
    <source>
        <dbReference type="EMBL" id="CAB4323596.1"/>
    </source>
</evidence>
<evidence type="ECO:0000256" key="2">
    <source>
        <dbReference type="ARBA" id="ARBA00022723"/>
    </source>
</evidence>
<dbReference type="PANTHER" id="PTHR30457:SF0">
    <property type="entry name" value="PHOSPHATASE, PUTATIVE (AFU_ORTHOLOGUE AFUA_4G01070)-RELATED"/>
    <property type="match status" value="1"/>
</dbReference>
<evidence type="ECO:0000259" key="5">
    <source>
        <dbReference type="Pfam" id="PF01975"/>
    </source>
</evidence>
<evidence type="ECO:0000256" key="3">
    <source>
        <dbReference type="ARBA" id="ARBA00022801"/>
    </source>
</evidence>
<dbReference type="GO" id="GO:0008252">
    <property type="term" value="F:nucleotidase activity"/>
    <property type="evidence" value="ECO:0007669"/>
    <property type="project" value="InterPro"/>
</dbReference>
<dbReference type="EMBL" id="CAEMXZ010000056">
    <property type="protein sequence ID" value="CAB4323596.1"/>
    <property type="molecule type" value="Genomic_DNA"/>
</dbReference>
<feature type="domain" description="Survival protein SurE-like phosphatase/nucleotidase" evidence="5">
    <location>
        <begin position="51"/>
        <end position="236"/>
    </location>
</feature>
<dbReference type="InterPro" id="IPR036523">
    <property type="entry name" value="SurE-like_sf"/>
</dbReference>
<feature type="compositionally biased region" description="Low complexity" evidence="4">
    <location>
        <begin position="31"/>
        <end position="47"/>
    </location>
</feature>
<keyword evidence="2" id="KW-0479">Metal-binding</keyword>
<feature type="region of interest" description="Disordered" evidence="4">
    <location>
        <begin position="26"/>
        <end position="47"/>
    </location>
</feature>